<dbReference type="Proteomes" id="UP001322138">
    <property type="component" value="Unassembled WGS sequence"/>
</dbReference>
<dbReference type="EMBL" id="JAFFGZ010000004">
    <property type="protein sequence ID" value="KAK4646777.1"/>
    <property type="molecule type" value="Genomic_DNA"/>
</dbReference>
<evidence type="ECO:0000313" key="3">
    <source>
        <dbReference type="Proteomes" id="UP001322138"/>
    </source>
</evidence>
<dbReference type="GeneID" id="87891568"/>
<protein>
    <submittedName>
        <fullName evidence="2">Uncharacterized protein</fullName>
    </submittedName>
</protein>
<feature type="region of interest" description="Disordered" evidence="1">
    <location>
        <begin position="46"/>
        <end position="80"/>
    </location>
</feature>
<organism evidence="2 3">
    <name type="scientific">Podospora bellae-mahoneyi</name>
    <dbReference type="NCBI Taxonomy" id="2093777"/>
    <lineage>
        <taxon>Eukaryota</taxon>
        <taxon>Fungi</taxon>
        <taxon>Dikarya</taxon>
        <taxon>Ascomycota</taxon>
        <taxon>Pezizomycotina</taxon>
        <taxon>Sordariomycetes</taxon>
        <taxon>Sordariomycetidae</taxon>
        <taxon>Sordariales</taxon>
        <taxon>Podosporaceae</taxon>
        <taxon>Podospora</taxon>
    </lineage>
</organism>
<name>A0ABR0FVC0_9PEZI</name>
<keyword evidence="3" id="KW-1185">Reference proteome</keyword>
<accession>A0ABR0FVC0</accession>
<sequence length="102" mass="11549">MEQVQLPKLAIEPDKGTQATKSLILFRQANQLPVKSDQVMSHVEKHLRNETGTSGEPQKPRVWGAPLNDTPRELRQRGMRGTWTTTLGIELLHRHHSPALVK</sequence>
<proteinExistence type="predicted"/>
<comment type="caution">
    <text evidence="2">The sequence shown here is derived from an EMBL/GenBank/DDBJ whole genome shotgun (WGS) entry which is preliminary data.</text>
</comment>
<reference evidence="2 3" key="1">
    <citation type="journal article" date="2023" name="bioRxiv">
        <title>High-quality genome assemblies of four members of thePodospora anserinaspecies complex.</title>
        <authorList>
            <person name="Ament-Velasquez S.L."/>
            <person name="Vogan A.A."/>
            <person name="Wallerman O."/>
            <person name="Hartmann F."/>
            <person name="Gautier V."/>
            <person name="Silar P."/>
            <person name="Giraud T."/>
            <person name="Johannesson H."/>
        </authorList>
    </citation>
    <scope>NUCLEOTIDE SEQUENCE [LARGE SCALE GENOMIC DNA]</scope>
    <source>
        <strain evidence="2 3">CBS 112042</strain>
    </source>
</reference>
<evidence type="ECO:0000256" key="1">
    <source>
        <dbReference type="SAM" id="MobiDB-lite"/>
    </source>
</evidence>
<gene>
    <name evidence="2" type="ORF">QC761_0046260</name>
</gene>
<evidence type="ECO:0000313" key="2">
    <source>
        <dbReference type="EMBL" id="KAK4646777.1"/>
    </source>
</evidence>
<dbReference type="RefSeq" id="XP_062735753.1">
    <property type="nucleotide sequence ID" value="XM_062872407.1"/>
</dbReference>